<evidence type="ECO:0000256" key="2">
    <source>
        <dbReference type="ARBA" id="ARBA00022618"/>
    </source>
</evidence>
<dbReference type="AlphaFoldDB" id="A0A9N8W0E2"/>
<dbReference type="GO" id="GO:0051301">
    <property type="term" value="P:cell division"/>
    <property type="evidence" value="ECO:0007669"/>
    <property type="project" value="UniProtKB-KW"/>
</dbReference>
<accession>A0A9N8W0E2</accession>
<evidence type="ECO:0000256" key="5">
    <source>
        <dbReference type="ARBA" id="ARBA00044801"/>
    </source>
</evidence>
<feature type="domain" description="Ataxin-10" evidence="7">
    <location>
        <begin position="432"/>
        <end position="529"/>
    </location>
</feature>
<protein>
    <recommendedName>
        <fullName evidence="5">Ataxin-10 homolog</fullName>
    </recommendedName>
    <alternativeName>
        <fullName evidence="6">Copper transport protein 86</fullName>
    </alternativeName>
</protein>
<dbReference type="Gene3D" id="1.25.10.10">
    <property type="entry name" value="Leucine-rich Repeat Variant"/>
    <property type="match status" value="1"/>
</dbReference>
<dbReference type="GO" id="GO:0005829">
    <property type="term" value="C:cytosol"/>
    <property type="evidence" value="ECO:0007669"/>
    <property type="project" value="TreeGrafter"/>
</dbReference>
<dbReference type="EMBL" id="CAJVPJ010000062">
    <property type="protein sequence ID" value="CAG8469546.1"/>
    <property type="molecule type" value="Genomic_DNA"/>
</dbReference>
<dbReference type="InterPro" id="IPR051374">
    <property type="entry name" value="Ataxin-10/CTR86_families"/>
</dbReference>
<organism evidence="8 9">
    <name type="scientific">Paraglomus occultum</name>
    <dbReference type="NCBI Taxonomy" id="144539"/>
    <lineage>
        <taxon>Eukaryota</taxon>
        <taxon>Fungi</taxon>
        <taxon>Fungi incertae sedis</taxon>
        <taxon>Mucoromycota</taxon>
        <taxon>Glomeromycotina</taxon>
        <taxon>Glomeromycetes</taxon>
        <taxon>Paraglomerales</taxon>
        <taxon>Paraglomeraceae</taxon>
        <taxon>Paraglomus</taxon>
    </lineage>
</organism>
<dbReference type="PANTHER" id="PTHR13255">
    <property type="entry name" value="ATAXIN-10"/>
    <property type="match status" value="1"/>
</dbReference>
<keyword evidence="2" id="KW-0132">Cell division</keyword>
<dbReference type="InterPro" id="IPR019156">
    <property type="entry name" value="Ataxin-10_domain"/>
</dbReference>
<evidence type="ECO:0000256" key="4">
    <source>
        <dbReference type="ARBA" id="ARBA00044746"/>
    </source>
</evidence>
<evidence type="ECO:0000256" key="1">
    <source>
        <dbReference type="ARBA" id="ARBA00008384"/>
    </source>
</evidence>
<evidence type="ECO:0000259" key="7">
    <source>
        <dbReference type="Pfam" id="PF09759"/>
    </source>
</evidence>
<dbReference type="SUPFAM" id="SSF48371">
    <property type="entry name" value="ARM repeat"/>
    <property type="match status" value="1"/>
</dbReference>
<dbReference type="OrthoDB" id="379794at2759"/>
<evidence type="ECO:0000313" key="9">
    <source>
        <dbReference type="Proteomes" id="UP000789572"/>
    </source>
</evidence>
<evidence type="ECO:0000256" key="6">
    <source>
        <dbReference type="ARBA" id="ARBA00044805"/>
    </source>
</evidence>
<evidence type="ECO:0000256" key="3">
    <source>
        <dbReference type="ARBA" id="ARBA00023306"/>
    </source>
</evidence>
<gene>
    <name evidence="8" type="ORF">POCULU_LOCUS970</name>
</gene>
<keyword evidence="9" id="KW-1185">Reference proteome</keyword>
<dbReference type="Pfam" id="PF09759">
    <property type="entry name" value="Atx10homo_assoc"/>
    <property type="match status" value="1"/>
</dbReference>
<sequence>MSSNSASWTLSLLKNLTSYLDDPTQDRLGLLIEYIKKTVSRLQNDDFRYHSVSSVQLDKYGLFDKDYSNRIALGREDTFWNRTTRVWDYAYAQLLADDLRALSLLLWLTRLFRNLVAGISTNQEKAVEYEWHVKVLKTLDYCLEIIENKKINYRDDAIAFTNSSMQALSNTITGHPELQQLLWSDLMNETIGKGILNRVATQEDEVSLTSLLMLVYNSIHNSKARSKILVESPTGIDLLKYLLCKAELLLADENSKRFEMIYAVISELIDLDFFPILYDMPSISARRDQPNRHQIALLKFLDSKLHSSDPGQTQLSPSSTTHLACIFQQLSPHIINSMKEATNDSLSDQAREIQPELMENRSTLYTALILLLQCFGNLSQSEDENTRASLFSGGVVAVAISLLRQAEETIPRITKPIKANSAQQDSGEFANVKRDLVNVIANMSYKNRRVQDEVRNLGGIPVILNQCSIDDANPFIREYAIFAVRNLLDNNFENQKLIEQLAPIEVLQHPAVSDIGLRAELNDDGRVHIRRG</sequence>
<comment type="function">
    <text evidence="4">May play a role in the regulation of cytokinesis.</text>
</comment>
<keyword evidence="3" id="KW-0131">Cell cycle</keyword>
<reference evidence="8" key="1">
    <citation type="submission" date="2021-06" db="EMBL/GenBank/DDBJ databases">
        <authorList>
            <person name="Kallberg Y."/>
            <person name="Tangrot J."/>
            <person name="Rosling A."/>
        </authorList>
    </citation>
    <scope>NUCLEOTIDE SEQUENCE</scope>
    <source>
        <strain evidence="8">IA702</strain>
    </source>
</reference>
<dbReference type="InterPro" id="IPR016024">
    <property type="entry name" value="ARM-type_fold"/>
</dbReference>
<comment type="similarity">
    <text evidence="1">Belongs to the ataxin-10 family.</text>
</comment>
<proteinExistence type="inferred from homology"/>
<dbReference type="PANTHER" id="PTHR13255:SF0">
    <property type="entry name" value="ATAXIN-10"/>
    <property type="match status" value="1"/>
</dbReference>
<comment type="caution">
    <text evidence="8">The sequence shown here is derived from an EMBL/GenBank/DDBJ whole genome shotgun (WGS) entry which is preliminary data.</text>
</comment>
<name>A0A9N8W0E2_9GLOM</name>
<evidence type="ECO:0000313" key="8">
    <source>
        <dbReference type="EMBL" id="CAG8469546.1"/>
    </source>
</evidence>
<dbReference type="InterPro" id="IPR011989">
    <property type="entry name" value="ARM-like"/>
</dbReference>
<dbReference type="Proteomes" id="UP000789572">
    <property type="component" value="Unassembled WGS sequence"/>
</dbReference>